<feature type="region of interest" description="Disordered" evidence="1">
    <location>
        <begin position="221"/>
        <end position="241"/>
    </location>
</feature>
<feature type="region of interest" description="Disordered" evidence="1">
    <location>
        <begin position="456"/>
        <end position="506"/>
    </location>
</feature>
<name>A0A166NMB3_9EURO</name>
<comment type="caution">
    <text evidence="2">The sequence shown here is derived from an EMBL/GenBank/DDBJ whole genome shotgun (WGS) entry which is preliminary data.</text>
</comment>
<gene>
    <name evidence="2" type="ORF">AAP_03611</name>
</gene>
<protein>
    <submittedName>
        <fullName evidence="2">Histone deacetylase complex, subunit 2/3</fullName>
    </submittedName>
</protein>
<organism evidence="2 3">
    <name type="scientific">Ascosphaera apis ARSEF 7405</name>
    <dbReference type="NCBI Taxonomy" id="392613"/>
    <lineage>
        <taxon>Eukaryota</taxon>
        <taxon>Fungi</taxon>
        <taxon>Dikarya</taxon>
        <taxon>Ascomycota</taxon>
        <taxon>Pezizomycotina</taxon>
        <taxon>Eurotiomycetes</taxon>
        <taxon>Eurotiomycetidae</taxon>
        <taxon>Onygenales</taxon>
        <taxon>Ascosphaeraceae</taxon>
        <taxon>Ascosphaera</taxon>
    </lineage>
</organism>
<reference evidence="2 3" key="1">
    <citation type="journal article" date="2016" name="Genome Biol. Evol.">
        <title>Divergent and convergent evolution of fungal pathogenicity.</title>
        <authorList>
            <person name="Shang Y."/>
            <person name="Xiao G."/>
            <person name="Zheng P."/>
            <person name="Cen K."/>
            <person name="Zhan S."/>
            <person name="Wang C."/>
        </authorList>
    </citation>
    <scope>NUCLEOTIDE SEQUENCE [LARGE SCALE GENOMIC DNA]</scope>
    <source>
        <strain evidence="2 3">ARSEF 7405</strain>
    </source>
</reference>
<dbReference type="Gene3D" id="3.40.50.12360">
    <property type="match status" value="1"/>
</dbReference>
<accession>A0A166NMB3</accession>
<dbReference type="Pfam" id="PF11496">
    <property type="entry name" value="HDA2-3"/>
    <property type="match status" value="1"/>
</dbReference>
<feature type="compositionally biased region" description="Gly residues" evidence="1">
    <location>
        <begin position="479"/>
        <end position="492"/>
    </location>
</feature>
<dbReference type="Proteomes" id="UP000242877">
    <property type="component" value="Unassembled WGS sequence"/>
</dbReference>
<evidence type="ECO:0000313" key="2">
    <source>
        <dbReference type="EMBL" id="KZZ90970.1"/>
    </source>
</evidence>
<feature type="compositionally biased region" description="Polar residues" evidence="1">
    <location>
        <begin position="229"/>
        <end position="241"/>
    </location>
</feature>
<dbReference type="InterPro" id="IPR021006">
    <property type="entry name" value="Hda2/3"/>
</dbReference>
<evidence type="ECO:0000313" key="3">
    <source>
        <dbReference type="Proteomes" id="UP000242877"/>
    </source>
</evidence>
<dbReference type="AlphaFoldDB" id="A0A166NMB3"/>
<dbReference type="InterPro" id="IPR038609">
    <property type="entry name" value="HDA1_su2/3_sf"/>
</dbReference>
<keyword evidence="3" id="KW-1185">Reference proteome</keyword>
<feature type="compositionally biased region" description="Basic and acidic residues" evidence="1">
    <location>
        <begin position="356"/>
        <end position="372"/>
    </location>
</feature>
<feature type="region of interest" description="Disordered" evidence="1">
    <location>
        <begin position="356"/>
        <end position="375"/>
    </location>
</feature>
<dbReference type="OrthoDB" id="3647690at2759"/>
<proteinExistence type="predicted"/>
<sequence length="506" mass="57464">MHLVETFLLGRNFIRNSSVANEANIPQELSFSKIDLSFGLRSTADETMRVPFAPPSLIIALDATFNPNNPSVYSLRSTYSAADGQLTPVIRLIIAKSSEHIERCLPPADGMEALRFLVQHTEELSEIYSPYNESNDFQSDDAERVVQFVNSKASRRRWHLPCMSPPEEWIQTEEEEQSHDNHPTLTIGEKRPLAAECDAEAKTAKKRKIASSWHEIIRLSGTTKKKSTSRPSQALKTSTVDSVTAKPDTIIQQLRSELAESRSSLTRYQSEFARLQHRYETKHNDYHKMRQSLNASLDSNKRLEHELQRLKQDNAALRDERVGLRNDLEALKEIKKSEDQMQRDLIEAKEEAAKLQKENASLKRQTDQERSQAEYTRIQYQNASSAAAKAAMENKQLEDRIKLLQDQMAGRALELKQMRLNNNEKVHLARIAELEALLDSRERMLGIREEELRELKKNRPSTRATSVQPRSVARSHSPGGYGSNGHSNGSGTGPSLKGPSNILRYR</sequence>
<dbReference type="EMBL" id="AZGZ01000015">
    <property type="protein sequence ID" value="KZZ90970.1"/>
    <property type="molecule type" value="Genomic_DNA"/>
</dbReference>
<evidence type="ECO:0000256" key="1">
    <source>
        <dbReference type="SAM" id="MobiDB-lite"/>
    </source>
</evidence>
<dbReference type="VEuPathDB" id="FungiDB:AAP_03611"/>
<dbReference type="GO" id="GO:0070823">
    <property type="term" value="C:HDA1 complex"/>
    <property type="evidence" value="ECO:0007669"/>
    <property type="project" value="InterPro"/>
</dbReference>